<evidence type="ECO:0000256" key="3">
    <source>
        <dbReference type="PROSITE-ProRule" id="PRU00221"/>
    </source>
</evidence>
<dbReference type="PROSITE" id="PS00678">
    <property type="entry name" value="WD_REPEATS_1"/>
    <property type="match status" value="6"/>
</dbReference>
<evidence type="ECO:0000256" key="1">
    <source>
        <dbReference type="ARBA" id="ARBA00022574"/>
    </source>
</evidence>
<dbReference type="CDD" id="cd00200">
    <property type="entry name" value="WD40"/>
    <property type="match status" value="1"/>
</dbReference>
<keyword evidence="1 3" id="KW-0853">WD repeat</keyword>
<evidence type="ECO:0000256" key="4">
    <source>
        <dbReference type="SAM" id="MobiDB-lite"/>
    </source>
</evidence>
<feature type="repeat" description="WD" evidence="3">
    <location>
        <begin position="715"/>
        <end position="742"/>
    </location>
</feature>
<dbReference type="PROSITE" id="PS50082">
    <property type="entry name" value="WD_REPEATS_2"/>
    <property type="match status" value="9"/>
</dbReference>
<feature type="repeat" description="WD" evidence="3">
    <location>
        <begin position="1148"/>
        <end position="1189"/>
    </location>
</feature>
<evidence type="ECO:0000313" key="6">
    <source>
        <dbReference type="EMBL" id="OQX02702.1"/>
    </source>
</evidence>
<dbReference type="SUPFAM" id="SSF50978">
    <property type="entry name" value="WD40 repeat-like"/>
    <property type="match status" value="2"/>
</dbReference>
<dbReference type="Pfam" id="PF20703">
    <property type="entry name" value="nSTAND1"/>
    <property type="match status" value="1"/>
</dbReference>
<proteinExistence type="predicted"/>
<dbReference type="InterPro" id="IPR036322">
    <property type="entry name" value="WD40_repeat_dom_sf"/>
</dbReference>
<feature type="repeat" description="WD" evidence="3">
    <location>
        <begin position="852"/>
        <end position="892"/>
    </location>
</feature>
<dbReference type="PANTHER" id="PTHR22847:SF637">
    <property type="entry name" value="WD REPEAT DOMAIN 5B"/>
    <property type="match status" value="1"/>
</dbReference>
<dbReference type="PRINTS" id="PR00320">
    <property type="entry name" value="GPROTEINBRPT"/>
</dbReference>
<feature type="region of interest" description="Disordered" evidence="4">
    <location>
        <begin position="451"/>
        <end position="471"/>
    </location>
</feature>
<dbReference type="PANTHER" id="PTHR22847">
    <property type="entry name" value="WD40 REPEAT PROTEIN"/>
    <property type="match status" value="1"/>
</dbReference>
<gene>
    <name evidence="6" type="ORF">BWK73_41890</name>
</gene>
<dbReference type="InterPro" id="IPR020472">
    <property type="entry name" value="WD40_PAC1"/>
</dbReference>
<name>A0A1Y1QCZ5_9GAMM</name>
<dbReference type="Gene3D" id="2.130.10.10">
    <property type="entry name" value="YVTN repeat-like/Quinoprotein amine dehydrogenase"/>
    <property type="match status" value="5"/>
</dbReference>
<dbReference type="InterPro" id="IPR001680">
    <property type="entry name" value="WD40_rpt"/>
</dbReference>
<dbReference type="InterPro" id="IPR015943">
    <property type="entry name" value="WD40/YVTN_repeat-like_dom_sf"/>
</dbReference>
<feature type="repeat" description="WD" evidence="3">
    <location>
        <begin position="1062"/>
        <end position="1104"/>
    </location>
</feature>
<dbReference type="AlphaFoldDB" id="A0A1Y1QCZ5"/>
<organism evidence="6 7">
    <name type="scientific">Thiothrix lacustris</name>
    <dbReference type="NCBI Taxonomy" id="525917"/>
    <lineage>
        <taxon>Bacteria</taxon>
        <taxon>Pseudomonadati</taxon>
        <taxon>Pseudomonadota</taxon>
        <taxon>Gammaproteobacteria</taxon>
        <taxon>Thiotrichales</taxon>
        <taxon>Thiotrichaceae</taxon>
        <taxon>Thiothrix</taxon>
    </lineage>
</organism>
<dbReference type="Proteomes" id="UP000192491">
    <property type="component" value="Unassembled WGS sequence"/>
</dbReference>
<dbReference type="InterPro" id="IPR027417">
    <property type="entry name" value="P-loop_NTPase"/>
</dbReference>
<accession>A0A1Y1QCZ5</accession>
<dbReference type="Gene3D" id="3.40.50.300">
    <property type="entry name" value="P-loop containing nucleotide triphosphate hydrolases"/>
    <property type="match status" value="1"/>
</dbReference>
<sequence length="1234" mass="135007">MSRPKLQPYPGLQAFERYESRIFFGRQQQVDDLLTRLKQHHFLAVLGASGSGKSSLVKAGLLPGLEKGYMGELGSRWSIAEMRPGDQPFVRLAEGLLADKVFAAAQAIPNAGAVREPPLPGVSTLAAELRRGSRSLHEILQHAPLPAGTRLLLLVDQFEEMFRFREQEENQAAAFVALLLEACQHPDIYVVITMRSDFLGAAAEFHGLPEAINDGLYLTPRLTREQLRDAISLPAQLFGGLVEDALANHLLNEAGNDPDQLPLLQHALMRLWENDADKILTLEEYRGLNGLRGALNDHAEQAWAQLDANGQAVAEAMFRALTERSKDGQDIRRPLKVQALLDMTGADLPTLTQIVDVFRQPGRNFLMPPPQVALAADTVLDISHESLIRQWQRLQGWVAAEGDKAAMYLRLLEAAQRHGSGQGELWHGTDLAVAREWQQATAPNGAWAERYAPAANSPPSPTLPPQGGQGGREEGFALAMQFLSASETEEQRRLAEEEARRKAELARVRRQFMFAFVGFLIAVGLAVWGVIERGRAEEQAQRAADSEQVRTKELFDSTLTHASLLAKGEDLAAADKKLKLTRNLNDEVPATRRHARDLLVGFTAIMGGAAEHTYEEAGAQLIGDVAISPDGHWLAASGERGTIALFERSGGRLVQKLEGHDGTAGSNGTVWDIVFHPTQPWLFSSGDDGQIIRWALPQGGQAARVLQQWKVDSKVEALALHKDGKVLVSGHDDGKIRVWEVEETPPGLPLSGEGKEAAPTLLRVLEGHEAMIAEGRGLAFSPDGQRLASASYDNTVRVWDWGKGESLQVLRGHNGYVQGVAFSADGQTLASSSADQSIILWDAQSWQPLRRLKGHQNMVFGLQFLDSGLLASASSDNTIRLWDVQTGVTRRILQGHTAAVGGLAVWEEQGQQRLYSASNDGTVKRWGGALPGQWLVGLPGEPLGSALNAAGNRLAVSFADGFVRLYSIPDMKLLAETKAHDAQVYYLSFSPDDSKLATAGFDKLAKVWNVKDDKLSLFKELKGHTDAVFRLAFSPDSSRLATASYDGRVGLFELEGEGETLFEVHDGRIASVSFDDSGKHLLSTGNDDQKLKLWDLAAQPPTATTLATAADALLWGSLSPDGSRLASVGREYTVSVYPTRKDAEPLRLHGHEQTVLKAIFSPDSRQLATVSSDMTVRVWDLETEGELFRLRLPMEWNGNPLWDFDFRCTPTGCWIAVPLTSGKLALYNLGKIEY</sequence>
<evidence type="ECO:0000313" key="7">
    <source>
        <dbReference type="Proteomes" id="UP000192491"/>
    </source>
</evidence>
<feature type="repeat" description="WD" evidence="3">
    <location>
        <begin position="893"/>
        <end position="926"/>
    </location>
</feature>
<feature type="repeat" description="WD" evidence="3">
    <location>
        <begin position="810"/>
        <end position="851"/>
    </location>
</feature>
<protein>
    <recommendedName>
        <fullName evidence="5">Novel STAND NTPase 1 domain-containing protein</fullName>
    </recommendedName>
</protein>
<feature type="repeat" description="WD" evidence="3">
    <location>
        <begin position="778"/>
        <end position="809"/>
    </location>
</feature>
<dbReference type="Pfam" id="PF00400">
    <property type="entry name" value="WD40"/>
    <property type="match status" value="11"/>
</dbReference>
<dbReference type="SMART" id="SM00320">
    <property type="entry name" value="WD40"/>
    <property type="match status" value="13"/>
</dbReference>
<evidence type="ECO:0000256" key="2">
    <source>
        <dbReference type="ARBA" id="ARBA00022737"/>
    </source>
</evidence>
<dbReference type="SUPFAM" id="SSF50998">
    <property type="entry name" value="Quinoprotein alcohol dehydrogenase-like"/>
    <property type="match status" value="1"/>
</dbReference>
<dbReference type="PROSITE" id="PS50294">
    <property type="entry name" value="WD_REPEATS_REGION"/>
    <property type="match status" value="8"/>
</dbReference>
<dbReference type="EMBL" id="MTEJ01000463">
    <property type="protein sequence ID" value="OQX02702.1"/>
    <property type="molecule type" value="Genomic_DNA"/>
</dbReference>
<feature type="domain" description="Novel STAND NTPase 1" evidence="5">
    <location>
        <begin position="8"/>
        <end position="418"/>
    </location>
</feature>
<feature type="repeat" description="WD" evidence="3">
    <location>
        <begin position="1021"/>
        <end position="1055"/>
    </location>
</feature>
<keyword evidence="2" id="KW-0677">Repeat</keyword>
<dbReference type="InterPro" id="IPR019775">
    <property type="entry name" value="WD40_repeat_CS"/>
</dbReference>
<evidence type="ECO:0000259" key="5">
    <source>
        <dbReference type="Pfam" id="PF20703"/>
    </source>
</evidence>
<dbReference type="SUPFAM" id="SSF52540">
    <property type="entry name" value="P-loop containing nucleoside triphosphate hydrolases"/>
    <property type="match status" value="1"/>
</dbReference>
<comment type="caution">
    <text evidence="6">The sequence shown here is derived from an EMBL/GenBank/DDBJ whole genome shotgun (WGS) entry which is preliminary data.</text>
</comment>
<dbReference type="InterPro" id="IPR049052">
    <property type="entry name" value="nSTAND1"/>
</dbReference>
<dbReference type="InterPro" id="IPR011047">
    <property type="entry name" value="Quinoprotein_ADH-like_sf"/>
</dbReference>
<reference evidence="6 7" key="1">
    <citation type="submission" date="2017-01" db="EMBL/GenBank/DDBJ databases">
        <title>Novel large sulfur bacteria in the metagenomes of groundwater-fed chemosynthetic microbial mats in the Lake Huron basin.</title>
        <authorList>
            <person name="Sharrar A.M."/>
            <person name="Flood B.E."/>
            <person name="Bailey J.V."/>
            <person name="Jones D.S."/>
            <person name="Biddanda B."/>
            <person name="Ruberg S.A."/>
            <person name="Marcus D.N."/>
            <person name="Dick G.J."/>
        </authorList>
    </citation>
    <scope>NUCLEOTIDE SEQUENCE [LARGE SCALE GENOMIC DNA]</scope>
    <source>
        <strain evidence="6">A8</strain>
    </source>
</reference>
<feature type="repeat" description="WD" evidence="3">
    <location>
        <begin position="977"/>
        <end position="1018"/>
    </location>
</feature>